<organism evidence="1 2">
    <name type="scientific">Pyropia yezoensis</name>
    <name type="common">Susabi-nori</name>
    <name type="synonym">Porphyra yezoensis</name>
    <dbReference type="NCBI Taxonomy" id="2788"/>
    <lineage>
        <taxon>Eukaryota</taxon>
        <taxon>Rhodophyta</taxon>
        <taxon>Bangiophyceae</taxon>
        <taxon>Bangiales</taxon>
        <taxon>Bangiaceae</taxon>
        <taxon>Pyropia</taxon>
    </lineage>
</organism>
<proteinExistence type="predicted"/>
<sequence>MGGGAGAKKKREHSKRVERMYAGVGPSLFRERCPHAPMKQAGRRAIVGTAPSPPLTPPLTCASRRLMTRRGCRSSRLTFRLLLQPRVARVSVDAAVRAVSPCSARGGTLLSLRGVPAVGALPPPGRPSAAAGCPRLGRQLQLRVLPPAPPQPTARAPPRRPTRRARPCLGRWRGGQTPPPPPGKWDVRPADHLADPPPGEYLHVRHRRMPHIIDRRHCSPHRQSTRPVGEEIAGERSFSRRPSR</sequence>
<name>A0ACC3BWX4_PYRYE</name>
<accession>A0ACC3BWX4</accession>
<protein>
    <submittedName>
        <fullName evidence="1">Uncharacterized protein</fullName>
    </submittedName>
</protein>
<keyword evidence="2" id="KW-1185">Reference proteome</keyword>
<evidence type="ECO:0000313" key="1">
    <source>
        <dbReference type="EMBL" id="KAK1862032.1"/>
    </source>
</evidence>
<evidence type="ECO:0000313" key="2">
    <source>
        <dbReference type="Proteomes" id="UP000798662"/>
    </source>
</evidence>
<dbReference type="EMBL" id="CM020618">
    <property type="protein sequence ID" value="KAK1862032.1"/>
    <property type="molecule type" value="Genomic_DNA"/>
</dbReference>
<reference evidence="1" key="1">
    <citation type="submission" date="2019-11" db="EMBL/GenBank/DDBJ databases">
        <title>Nori genome reveals adaptations in red seaweeds to the harsh intertidal environment.</title>
        <authorList>
            <person name="Wang D."/>
            <person name="Mao Y."/>
        </authorList>
    </citation>
    <scope>NUCLEOTIDE SEQUENCE</scope>
    <source>
        <tissue evidence="1">Gametophyte</tissue>
    </source>
</reference>
<dbReference type="Proteomes" id="UP000798662">
    <property type="component" value="Chromosome 1"/>
</dbReference>
<gene>
    <name evidence="1" type="ORF">I4F81_004608</name>
</gene>
<comment type="caution">
    <text evidence="1">The sequence shown here is derived from an EMBL/GenBank/DDBJ whole genome shotgun (WGS) entry which is preliminary data.</text>
</comment>